<keyword evidence="2" id="KW-0863">Zinc-finger</keyword>
<evidence type="ECO:0000313" key="7">
    <source>
        <dbReference type="Proteomes" id="UP000887458"/>
    </source>
</evidence>
<reference evidence="6 7" key="1">
    <citation type="journal article" date="2018" name="J. Allergy Clin. Immunol.">
        <title>High-quality assembly of Dermatophagoides pteronyssinus genome and transcriptome reveals a wide range of novel allergens.</title>
        <authorList>
            <person name="Liu X.Y."/>
            <person name="Yang K.Y."/>
            <person name="Wang M.Q."/>
            <person name="Kwok J.S."/>
            <person name="Zeng X."/>
            <person name="Yang Z."/>
            <person name="Xiao X.J."/>
            <person name="Lau C.P."/>
            <person name="Li Y."/>
            <person name="Huang Z.M."/>
            <person name="Ba J.G."/>
            <person name="Yim A.K."/>
            <person name="Ouyang C.Y."/>
            <person name="Ngai S.M."/>
            <person name="Chan T.F."/>
            <person name="Leung E.L."/>
            <person name="Liu L."/>
            <person name="Liu Z.G."/>
            <person name="Tsui S.K."/>
        </authorList>
    </citation>
    <scope>NUCLEOTIDE SEQUENCE [LARGE SCALE GENOMIC DNA]</scope>
    <source>
        <strain evidence="6">Derp</strain>
    </source>
</reference>
<protein>
    <recommendedName>
        <fullName evidence="5">CHHC U11-48K-type domain-containing protein</fullName>
    </recommendedName>
</protein>
<dbReference type="EMBL" id="NJHN03000037">
    <property type="protein sequence ID" value="KAH9422080.1"/>
    <property type="molecule type" value="Genomic_DNA"/>
</dbReference>
<name>A0ABQ8JI69_DERPT</name>
<sequence length="126" mass="15075">MGFWKICPHDPKHMVPNYRFQLHLLICPKRLTIQNEEEFKDKNDSYDSDESYESVSSDHTVDEKIRLLSNDDQNQNLNHDNLKLLTMAEYVNISKLRRIWYRNSLRNYLSSRLTNGNIEKNVCKIE</sequence>
<keyword evidence="3" id="KW-0862">Zinc</keyword>
<proteinExistence type="predicted"/>
<dbReference type="PROSITE" id="PS51800">
    <property type="entry name" value="ZF_CHHC_U11_48K"/>
    <property type="match status" value="1"/>
</dbReference>
<comment type="caution">
    <text evidence="6">The sequence shown here is derived from an EMBL/GenBank/DDBJ whole genome shotgun (WGS) entry which is preliminary data.</text>
</comment>
<evidence type="ECO:0000256" key="4">
    <source>
        <dbReference type="SAM" id="MobiDB-lite"/>
    </source>
</evidence>
<evidence type="ECO:0000256" key="1">
    <source>
        <dbReference type="ARBA" id="ARBA00022723"/>
    </source>
</evidence>
<dbReference type="Pfam" id="PF05253">
    <property type="entry name" value="zf-U11-48K"/>
    <property type="match status" value="1"/>
</dbReference>
<feature type="region of interest" description="Disordered" evidence="4">
    <location>
        <begin position="38"/>
        <end position="58"/>
    </location>
</feature>
<reference evidence="6 7" key="2">
    <citation type="journal article" date="2022" name="Mol. Biol. Evol.">
        <title>Comparative Genomics Reveals Insights into the Divergent Evolution of Astigmatic Mites and Household Pest Adaptations.</title>
        <authorList>
            <person name="Xiong Q."/>
            <person name="Wan A.T."/>
            <person name="Liu X."/>
            <person name="Fung C.S."/>
            <person name="Xiao X."/>
            <person name="Malainual N."/>
            <person name="Hou J."/>
            <person name="Wang L."/>
            <person name="Wang M."/>
            <person name="Yang K.Y."/>
            <person name="Cui Y."/>
            <person name="Leung E.L."/>
            <person name="Nong W."/>
            <person name="Shin S.K."/>
            <person name="Au S.W."/>
            <person name="Jeong K.Y."/>
            <person name="Chew F.T."/>
            <person name="Hui J.H."/>
            <person name="Leung T.F."/>
            <person name="Tungtrongchitr A."/>
            <person name="Zhong N."/>
            <person name="Liu Z."/>
            <person name="Tsui S.K."/>
        </authorList>
    </citation>
    <scope>NUCLEOTIDE SEQUENCE [LARGE SCALE GENOMIC DNA]</scope>
    <source>
        <strain evidence="6">Derp</strain>
    </source>
</reference>
<keyword evidence="7" id="KW-1185">Reference proteome</keyword>
<evidence type="ECO:0000313" key="6">
    <source>
        <dbReference type="EMBL" id="KAH9422080.1"/>
    </source>
</evidence>
<dbReference type="InterPro" id="IPR022776">
    <property type="entry name" value="TRM13/UPF0224_CHHC_Znf_dom"/>
</dbReference>
<organism evidence="6 7">
    <name type="scientific">Dermatophagoides pteronyssinus</name>
    <name type="common">European house dust mite</name>
    <dbReference type="NCBI Taxonomy" id="6956"/>
    <lineage>
        <taxon>Eukaryota</taxon>
        <taxon>Metazoa</taxon>
        <taxon>Ecdysozoa</taxon>
        <taxon>Arthropoda</taxon>
        <taxon>Chelicerata</taxon>
        <taxon>Arachnida</taxon>
        <taxon>Acari</taxon>
        <taxon>Acariformes</taxon>
        <taxon>Sarcoptiformes</taxon>
        <taxon>Astigmata</taxon>
        <taxon>Psoroptidia</taxon>
        <taxon>Analgoidea</taxon>
        <taxon>Pyroglyphidae</taxon>
        <taxon>Dermatophagoidinae</taxon>
        <taxon>Dermatophagoides</taxon>
    </lineage>
</organism>
<keyword evidence="1" id="KW-0479">Metal-binding</keyword>
<feature type="domain" description="CHHC U11-48K-type" evidence="5">
    <location>
        <begin position="4"/>
        <end position="31"/>
    </location>
</feature>
<evidence type="ECO:0000259" key="5">
    <source>
        <dbReference type="PROSITE" id="PS51800"/>
    </source>
</evidence>
<evidence type="ECO:0000256" key="3">
    <source>
        <dbReference type="ARBA" id="ARBA00022833"/>
    </source>
</evidence>
<gene>
    <name evidence="6" type="ORF">DERP_002372</name>
</gene>
<dbReference type="Proteomes" id="UP000887458">
    <property type="component" value="Unassembled WGS sequence"/>
</dbReference>
<accession>A0ABQ8JI69</accession>
<evidence type="ECO:0000256" key="2">
    <source>
        <dbReference type="ARBA" id="ARBA00022771"/>
    </source>
</evidence>